<feature type="domain" description="Thiolase C-terminal" evidence="5">
    <location>
        <begin position="271"/>
        <end position="391"/>
    </location>
</feature>
<dbReference type="Gene3D" id="3.40.47.10">
    <property type="match status" value="2"/>
</dbReference>
<dbReference type="PIRSF" id="PIRSF000429">
    <property type="entry name" value="Ac-CoA_Ac_transf"/>
    <property type="match status" value="1"/>
</dbReference>
<dbReference type="InterPro" id="IPR020616">
    <property type="entry name" value="Thiolase_N"/>
</dbReference>
<sequence length="392" mass="41304">MEKPVIISAVRTPIGKFGGSLSSLKAVEMGAIVIKAALERSEIMPTSVDEVIMGNVLSTGQGMNPARQSTLKAGLPIETPALTINKVCGSGLKAIIMAAQAIKTMDAKIVIAGGMENMSQAPYILPKARFGLQLGNGELIDSMINDGLYDCMISSHMGITAEHLAITYNVTREEADAYALESQLRAEKAIKLGVFKDEIIPVSVPQSRSRDIIIDQDEHPRFGSTLDKLKSLKPVFDMCGVVTAGNSSGINDGASALAITSETTAKKLGIKPKAYIQSYASTALDPNLMGLGPYESVQKALKAAGKSIADMDLVEINEAFAVQVIAAGRKLDVDWSKTNVNGGAIALGHPIGASGARLLTTLLFEMEKRDSENGLVTLCIGGGQGIAMVISR</sequence>
<reference evidence="6" key="1">
    <citation type="submission" date="2018-05" db="EMBL/GenBank/DDBJ databases">
        <authorList>
            <person name="Lanie J.A."/>
            <person name="Ng W.-L."/>
            <person name="Kazmierczak K.M."/>
            <person name="Andrzejewski T.M."/>
            <person name="Davidsen T.M."/>
            <person name="Wayne K.J."/>
            <person name="Tettelin H."/>
            <person name="Glass J.I."/>
            <person name="Rusch D."/>
            <person name="Podicherti R."/>
            <person name="Tsui H.-C.T."/>
            <person name="Winkler M.E."/>
        </authorList>
    </citation>
    <scope>NUCLEOTIDE SEQUENCE</scope>
</reference>
<dbReference type="GO" id="GO:0003988">
    <property type="term" value="F:acetyl-CoA C-acyltransferase activity"/>
    <property type="evidence" value="ECO:0007669"/>
    <property type="project" value="UniProtKB-ARBA"/>
</dbReference>
<dbReference type="InterPro" id="IPR020613">
    <property type="entry name" value="Thiolase_CS"/>
</dbReference>
<feature type="domain" description="Thiolase N-terminal" evidence="4">
    <location>
        <begin position="5"/>
        <end position="262"/>
    </location>
</feature>
<dbReference type="PROSITE" id="PS00098">
    <property type="entry name" value="THIOLASE_1"/>
    <property type="match status" value="1"/>
</dbReference>
<dbReference type="Pfam" id="PF02803">
    <property type="entry name" value="Thiolase_C"/>
    <property type="match status" value="1"/>
</dbReference>
<dbReference type="PROSITE" id="PS00737">
    <property type="entry name" value="THIOLASE_2"/>
    <property type="match status" value="1"/>
</dbReference>
<evidence type="ECO:0000259" key="4">
    <source>
        <dbReference type="Pfam" id="PF00108"/>
    </source>
</evidence>
<evidence type="ECO:0000256" key="1">
    <source>
        <dbReference type="ARBA" id="ARBA00010982"/>
    </source>
</evidence>
<dbReference type="Pfam" id="PF00108">
    <property type="entry name" value="Thiolase_N"/>
    <property type="match status" value="1"/>
</dbReference>
<dbReference type="SUPFAM" id="SSF53901">
    <property type="entry name" value="Thiolase-like"/>
    <property type="match status" value="2"/>
</dbReference>
<evidence type="ECO:0000256" key="2">
    <source>
        <dbReference type="ARBA" id="ARBA00022679"/>
    </source>
</evidence>
<dbReference type="NCBIfam" id="TIGR01930">
    <property type="entry name" value="AcCoA-C-Actrans"/>
    <property type="match status" value="1"/>
</dbReference>
<dbReference type="InterPro" id="IPR020615">
    <property type="entry name" value="Thiolase_acyl_enz_int_AS"/>
</dbReference>
<accession>A0A382BUR6</accession>
<dbReference type="InterPro" id="IPR020617">
    <property type="entry name" value="Thiolase_C"/>
</dbReference>
<dbReference type="FunFam" id="3.40.47.10:FF:000010">
    <property type="entry name" value="Acetyl-CoA acetyltransferase (Thiolase)"/>
    <property type="match status" value="1"/>
</dbReference>
<proteinExistence type="inferred from homology"/>
<organism evidence="6">
    <name type="scientific">marine metagenome</name>
    <dbReference type="NCBI Taxonomy" id="408172"/>
    <lineage>
        <taxon>unclassified sequences</taxon>
        <taxon>metagenomes</taxon>
        <taxon>ecological metagenomes</taxon>
    </lineage>
</organism>
<keyword evidence="2" id="KW-0808">Transferase</keyword>
<dbReference type="CDD" id="cd00751">
    <property type="entry name" value="thiolase"/>
    <property type="match status" value="1"/>
</dbReference>
<dbReference type="EMBL" id="UINC01031465">
    <property type="protein sequence ID" value="SVB17560.1"/>
    <property type="molecule type" value="Genomic_DNA"/>
</dbReference>
<evidence type="ECO:0008006" key="7">
    <source>
        <dbReference type="Google" id="ProtNLM"/>
    </source>
</evidence>
<comment type="similarity">
    <text evidence="1">Belongs to the thiolase-like superfamily. Thiolase family.</text>
</comment>
<dbReference type="PANTHER" id="PTHR18919">
    <property type="entry name" value="ACETYL-COA C-ACYLTRANSFERASE"/>
    <property type="match status" value="1"/>
</dbReference>
<dbReference type="PROSITE" id="PS00099">
    <property type="entry name" value="THIOLASE_3"/>
    <property type="match status" value="1"/>
</dbReference>
<dbReference type="InterPro" id="IPR020610">
    <property type="entry name" value="Thiolase_AS"/>
</dbReference>
<evidence type="ECO:0000256" key="3">
    <source>
        <dbReference type="ARBA" id="ARBA00023315"/>
    </source>
</evidence>
<keyword evidence="3" id="KW-0012">Acyltransferase</keyword>
<evidence type="ECO:0000313" key="6">
    <source>
        <dbReference type="EMBL" id="SVB17560.1"/>
    </source>
</evidence>
<gene>
    <name evidence="6" type="ORF">METZ01_LOCUS170414</name>
</gene>
<evidence type="ECO:0000259" key="5">
    <source>
        <dbReference type="Pfam" id="PF02803"/>
    </source>
</evidence>
<dbReference type="AlphaFoldDB" id="A0A382BUR6"/>
<dbReference type="InterPro" id="IPR002155">
    <property type="entry name" value="Thiolase"/>
</dbReference>
<dbReference type="InterPro" id="IPR016039">
    <property type="entry name" value="Thiolase-like"/>
</dbReference>
<protein>
    <recommendedName>
        <fullName evidence="7">Thiolase N-terminal domain-containing protein</fullName>
    </recommendedName>
</protein>
<name>A0A382BUR6_9ZZZZ</name>
<dbReference type="PANTHER" id="PTHR18919:SF107">
    <property type="entry name" value="ACETYL-COA ACETYLTRANSFERASE, CYTOSOLIC"/>
    <property type="match status" value="1"/>
</dbReference>